<keyword evidence="3 6" id="KW-0479">Metal-binding</keyword>
<feature type="binding site" description="axial binding residue" evidence="6">
    <location>
        <position position="391"/>
    </location>
    <ligand>
        <name>heme</name>
        <dbReference type="ChEBI" id="CHEBI:30413"/>
    </ligand>
    <ligandPart>
        <name>Fe</name>
        <dbReference type="ChEBI" id="CHEBI:18248"/>
    </ligandPart>
</feature>
<dbReference type="STRING" id="1388766.A0A017SJV8"/>
<keyword evidence="5 6" id="KW-0408">Iron</keyword>
<dbReference type="HOGENOM" id="CLU_055302_0_0_1"/>
<dbReference type="OrthoDB" id="3934656at2759"/>
<dbReference type="SUPFAM" id="SSF48264">
    <property type="entry name" value="Cytochrome P450"/>
    <property type="match status" value="1"/>
</dbReference>
<proteinExistence type="inferred from homology"/>
<dbReference type="InterPro" id="IPR036396">
    <property type="entry name" value="Cyt_P450_sf"/>
</dbReference>
<dbReference type="GO" id="GO:0004497">
    <property type="term" value="F:monooxygenase activity"/>
    <property type="evidence" value="ECO:0007669"/>
    <property type="project" value="InterPro"/>
</dbReference>
<dbReference type="GO" id="GO:0016705">
    <property type="term" value="F:oxidoreductase activity, acting on paired donors, with incorporation or reduction of molecular oxygen"/>
    <property type="evidence" value="ECO:0007669"/>
    <property type="project" value="InterPro"/>
</dbReference>
<dbReference type="GeneID" id="63693467"/>
<keyword evidence="6" id="KW-0349">Heme</keyword>
<dbReference type="PANTHER" id="PTHR24305">
    <property type="entry name" value="CYTOCHROME P450"/>
    <property type="match status" value="1"/>
</dbReference>
<dbReference type="Gene3D" id="1.10.630.10">
    <property type="entry name" value="Cytochrome P450"/>
    <property type="match status" value="2"/>
</dbReference>
<evidence type="ECO:0000256" key="1">
    <source>
        <dbReference type="ARBA" id="ARBA00001971"/>
    </source>
</evidence>
<evidence type="ECO:0000313" key="8">
    <source>
        <dbReference type="Proteomes" id="UP000019804"/>
    </source>
</evidence>
<dbReference type="AlphaFoldDB" id="A0A017SJV8"/>
<accession>A0A017SJV8</accession>
<gene>
    <name evidence="7" type="ORF">EURHEDRAFT_324261</name>
</gene>
<protein>
    <submittedName>
        <fullName evidence="7">Cytochrome P450</fullName>
    </submittedName>
</protein>
<sequence>MLVYAIVVVLVLSIRILYNYTRLWQIPGPVYACISDLWREYSRKSPNYSRRLLKLHQRHGQVVRTGPNVVSISEPEAIARIYGSRDQGKSICDDFLIMEREQTVSCICISNELRRGSISDLLCRNMNFLHHEGIIDQSASGLISALQRYRILEVAGPLRVFASEFVHMVLAKTTWRSEKGVAETGPQPSTVEYLTLWSPIMRLKRERQELLCVSTQKYSWTPPSTDIEGRNQEVYEISKDYLSVVMAGINAISTAFVSTFSLLLRHPETMTRLSEEIDAALYNERLSHIPQWEEVSRLRYLDAVFKESIRCQATTSSIEVSVPGSGRTIAGNYLPTGTVIEWQPDYFKIDQDVYGEGVEEFRPKRWLVADQQKRKRMEQGLLAFYTSRRTCAAAQVAFLELKKVIVMILLQFNMQLLVSDGHSSEELSQDAGFLPRLVVSLAQRVH</sequence>
<dbReference type="GO" id="GO:0044550">
    <property type="term" value="P:secondary metabolite biosynthetic process"/>
    <property type="evidence" value="ECO:0007669"/>
    <property type="project" value="UniProtKB-ARBA"/>
</dbReference>
<dbReference type="PRINTS" id="PR00463">
    <property type="entry name" value="EP450I"/>
</dbReference>
<dbReference type="InterPro" id="IPR050121">
    <property type="entry name" value="Cytochrome_P450_monoxygenase"/>
</dbReference>
<name>A0A017SJV8_ASPRC</name>
<dbReference type="InterPro" id="IPR002401">
    <property type="entry name" value="Cyt_P450_E_grp-I"/>
</dbReference>
<evidence type="ECO:0000313" key="7">
    <source>
        <dbReference type="EMBL" id="EYE97222.1"/>
    </source>
</evidence>
<organism evidence="7 8">
    <name type="scientific">Aspergillus ruber (strain CBS 135680)</name>
    <dbReference type="NCBI Taxonomy" id="1388766"/>
    <lineage>
        <taxon>Eukaryota</taxon>
        <taxon>Fungi</taxon>
        <taxon>Dikarya</taxon>
        <taxon>Ascomycota</taxon>
        <taxon>Pezizomycotina</taxon>
        <taxon>Eurotiomycetes</taxon>
        <taxon>Eurotiomycetidae</taxon>
        <taxon>Eurotiales</taxon>
        <taxon>Aspergillaceae</taxon>
        <taxon>Aspergillus</taxon>
        <taxon>Aspergillus subgen. Aspergillus</taxon>
    </lineage>
</organism>
<evidence type="ECO:0000256" key="6">
    <source>
        <dbReference type="PIRSR" id="PIRSR602401-1"/>
    </source>
</evidence>
<dbReference type="EMBL" id="KK088416">
    <property type="protein sequence ID" value="EYE97222.1"/>
    <property type="molecule type" value="Genomic_DNA"/>
</dbReference>
<evidence type="ECO:0000256" key="5">
    <source>
        <dbReference type="ARBA" id="ARBA00023004"/>
    </source>
</evidence>
<dbReference type="RefSeq" id="XP_040640910.1">
    <property type="nucleotide sequence ID" value="XM_040778343.1"/>
</dbReference>
<keyword evidence="4" id="KW-0560">Oxidoreductase</keyword>
<reference evidence="8" key="1">
    <citation type="journal article" date="2014" name="Nat. Commun.">
        <title>Genomic adaptations of the halophilic Dead Sea filamentous fungus Eurotium rubrum.</title>
        <authorList>
            <person name="Kis-Papo T."/>
            <person name="Weig A.R."/>
            <person name="Riley R."/>
            <person name="Persoh D."/>
            <person name="Salamov A."/>
            <person name="Sun H."/>
            <person name="Lipzen A."/>
            <person name="Wasser S.P."/>
            <person name="Rambold G."/>
            <person name="Grigoriev I.V."/>
            <person name="Nevo E."/>
        </authorList>
    </citation>
    <scope>NUCLEOTIDE SEQUENCE [LARGE SCALE GENOMIC DNA]</scope>
    <source>
        <strain evidence="8">CBS 135680</strain>
    </source>
</reference>
<comment type="similarity">
    <text evidence="2">Belongs to the cytochrome P450 family.</text>
</comment>
<dbReference type="GO" id="GO:0020037">
    <property type="term" value="F:heme binding"/>
    <property type="evidence" value="ECO:0007669"/>
    <property type="project" value="InterPro"/>
</dbReference>
<evidence type="ECO:0000256" key="3">
    <source>
        <dbReference type="ARBA" id="ARBA00022723"/>
    </source>
</evidence>
<comment type="cofactor">
    <cofactor evidence="1 6">
        <name>heme</name>
        <dbReference type="ChEBI" id="CHEBI:30413"/>
    </cofactor>
</comment>
<keyword evidence="8" id="KW-1185">Reference proteome</keyword>
<evidence type="ECO:0000256" key="4">
    <source>
        <dbReference type="ARBA" id="ARBA00023002"/>
    </source>
</evidence>
<dbReference type="GO" id="GO:0005506">
    <property type="term" value="F:iron ion binding"/>
    <property type="evidence" value="ECO:0007669"/>
    <property type="project" value="InterPro"/>
</dbReference>
<dbReference type="InterPro" id="IPR001128">
    <property type="entry name" value="Cyt_P450"/>
</dbReference>
<evidence type="ECO:0000256" key="2">
    <source>
        <dbReference type="ARBA" id="ARBA00010617"/>
    </source>
</evidence>
<dbReference type="PANTHER" id="PTHR24305:SF235">
    <property type="entry name" value="CYTOCHROME P450 MONOOXYGENASE APDB-RELATED"/>
    <property type="match status" value="1"/>
</dbReference>
<dbReference type="Pfam" id="PF00067">
    <property type="entry name" value="p450"/>
    <property type="match status" value="1"/>
</dbReference>
<dbReference type="Proteomes" id="UP000019804">
    <property type="component" value="Unassembled WGS sequence"/>
</dbReference>